<dbReference type="SUPFAM" id="SSF56112">
    <property type="entry name" value="Protein kinase-like (PK-like)"/>
    <property type="match status" value="1"/>
</dbReference>
<dbReference type="SMART" id="SM00220">
    <property type="entry name" value="S_TKc"/>
    <property type="match status" value="1"/>
</dbReference>
<evidence type="ECO:0000256" key="1">
    <source>
        <dbReference type="SAM" id="MobiDB-lite"/>
    </source>
</evidence>
<keyword evidence="2" id="KW-0472">Membrane</keyword>
<dbReference type="InterPro" id="IPR008271">
    <property type="entry name" value="Ser/Thr_kinase_AS"/>
</dbReference>
<dbReference type="Proteomes" id="UP000023152">
    <property type="component" value="Unassembled WGS sequence"/>
</dbReference>
<proteinExistence type="predicted"/>
<name>X6M0P1_RETFI</name>
<dbReference type="InterPro" id="IPR011009">
    <property type="entry name" value="Kinase-like_dom_sf"/>
</dbReference>
<dbReference type="GO" id="GO:0005737">
    <property type="term" value="C:cytoplasm"/>
    <property type="evidence" value="ECO:0007669"/>
    <property type="project" value="TreeGrafter"/>
</dbReference>
<dbReference type="Gene3D" id="1.10.510.10">
    <property type="entry name" value="Transferase(Phosphotransferase) domain 1"/>
    <property type="match status" value="1"/>
</dbReference>
<protein>
    <recommendedName>
        <fullName evidence="3">Protein kinase domain-containing protein</fullName>
    </recommendedName>
</protein>
<keyword evidence="2" id="KW-0812">Transmembrane</keyword>
<feature type="transmembrane region" description="Helical" evidence="2">
    <location>
        <begin position="237"/>
        <end position="259"/>
    </location>
</feature>
<dbReference type="EMBL" id="ASPP01027043">
    <property type="protein sequence ID" value="ETO06545.1"/>
    <property type="molecule type" value="Genomic_DNA"/>
</dbReference>
<gene>
    <name evidence="4" type="ORF">RFI_30848</name>
</gene>
<dbReference type="GO" id="GO:0005524">
    <property type="term" value="F:ATP binding"/>
    <property type="evidence" value="ECO:0007669"/>
    <property type="project" value="InterPro"/>
</dbReference>
<keyword evidence="2" id="KW-1133">Transmembrane helix</keyword>
<evidence type="ECO:0000256" key="2">
    <source>
        <dbReference type="SAM" id="Phobius"/>
    </source>
</evidence>
<accession>X6M0P1</accession>
<dbReference type="AlphaFoldDB" id="X6M0P1"/>
<evidence type="ECO:0000313" key="5">
    <source>
        <dbReference type="Proteomes" id="UP000023152"/>
    </source>
</evidence>
<dbReference type="PANTHER" id="PTHR24348">
    <property type="entry name" value="SERINE/THREONINE-PROTEIN KINASE UNC-51-RELATED"/>
    <property type="match status" value="1"/>
</dbReference>
<dbReference type="InterPro" id="IPR045269">
    <property type="entry name" value="Atg1-like"/>
</dbReference>
<dbReference type="PROSITE" id="PS50011">
    <property type="entry name" value="PROTEIN_KINASE_DOM"/>
    <property type="match status" value="1"/>
</dbReference>
<feature type="compositionally biased region" description="Polar residues" evidence="1">
    <location>
        <begin position="362"/>
        <end position="376"/>
    </location>
</feature>
<reference evidence="4 5" key="1">
    <citation type="journal article" date="2013" name="Curr. Biol.">
        <title>The Genome of the Foraminiferan Reticulomyxa filosa.</title>
        <authorList>
            <person name="Glockner G."/>
            <person name="Hulsmann N."/>
            <person name="Schleicher M."/>
            <person name="Noegel A.A."/>
            <person name="Eichinger L."/>
            <person name="Gallinger C."/>
            <person name="Pawlowski J."/>
            <person name="Sierra R."/>
            <person name="Euteneuer U."/>
            <person name="Pillet L."/>
            <person name="Moustafa A."/>
            <person name="Platzer M."/>
            <person name="Groth M."/>
            <person name="Szafranski K."/>
            <person name="Schliwa M."/>
        </authorList>
    </citation>
    <scope>NUCLEOTIDE SEQUENCE [LARGE SCALE GENOMIC DNA]</scope>
</reference>
<dbReference type="GO" id="GO:0010506">
    <property type="term" value="P:regulation of autophagy"/>
    <property type="evidence" value="ECO:0007669"/>
    <property type="project" value="InterPro"/>
</dbReference>
<evidence type="ECO:0000259" key="3">
    <source>
        <dbReference type="PROSITE" id="PS50011"/>
    </source>
</evidence>
<feature type="domain" description="Protein kinase" evidence="3">
    <location>
        <begin position="66"/>
        <end position="395"/>
    </location>
</feature>
<feature type="transmembrane region" description="Helical" evidence="2">
    <location>
        <begin position="303"/>
        <end position="329"/>
    </location>
</feature>
<feature type="compositionally biased region" description="Low complexity" evidence="1">
    <location>
        <begin position="339"/>
        <end position="350"/>
    </location>
</feature>
<organism evidence="4 5">
    <name type="scientific">Reticulomyxa filosa</name>
    <dbReference type="NCBI Taxonomy" id="46433"/>
    <lineage>
        <taxon>Eukaryota</taxon>
        <taxon>Sar</taxon>
        <taxon>Rhizaria</taxon>
        <taxon>Retaria</taxon>
        <taxon>Foraminifera</taxon>
        <taxon>Monothalamids</taxon>
        <taxon>Reticulomyxidae</taxon>
        <taxon>Reticulomyxa</taxon>
    </lineage>
</organism>
<dbReference type="Pfam" id="PF00069">
    <property type="entry name" value="Pkinase"/>
    <property type="match status" value="1"/>
</dbReference>
<evidence type="ECO:0000313" key="4">
    <source>
        <dbReference type="EMBL" id="ETO06545.1"/>
    </source>
</evidence>
<dbReference type="OrthoDB" id="688838at2759"/>
<feature type="region of interest" description="Disordered" evidence="1">
    <location>
        <begin position="339"/>
        <end position="376"/>
    </location>
</feature>
<dbReference type="GO" id="GO:0004674">
    <property type="term" value="F:protein serine/threonine kinase activity"/>
    <property type="evidence" value="ECO:0007669"/>
    <property type="project" value="InterPro"/>
</dbReference>
<comment type="caution">
    <text evidence="4">The sequence shown here is derived from an EMBL/GenBank/DDBJ whole genome shotgun (WGS) entry which is preliminary data.</text>
</comment>
<dbReference type="PROSITE" id="PS00108">
    <property type="entry name" value="PROTEIN_KINASE_ST"/>
    <property type="match status" value="1"/>
</dbReference>
<keyword evidence="5" id="KW-1185">Reference proteome</keyword>
<sequence>MFVFSLEMLLLFSYFSEKQKNFILLMEKSTQIQPCVKPKFQIGVNTTLGDLKENYLMNNKQKVGRWQICENLGVGGYSWYGTKKRKKKKDHYFEHNFFFRVKKGRDIESKWIVALKFTKREIQKNGEWSDRVLFYIFFVQIAALTQVKHPHVIRLLAYNLKTNCLGLKNEKEDVVLLVLEYMPNGDLFDLLYKTACLDETITRTYFRQLIEGLEACHQAMIVHRDIKPQNLLLDKNYCLKVAFFFFFFFFSFPFFFLSISDFGLAKIVTSDNDAIMGTFHVGTKGYQSPEVLMKQPYTANCDIFSAGVVLFILLTGRYCDFCICCFFFFKKKKRVREMNNSNNQKNKQTNAHNSKVVRSRMPRSQTSSTDTLSKGSTSSFGWPIGYQSLALVPWT</sequence>
<dbReference type="PANTHER" id="PTHR24348:SF68">
    <property type="entry name" value="SERINE_THREONINE-PROTEIN KINASE ATG1C"/>
    <property type="match status" value="1"/>
</dbReference>
<dbReference type="InterPro" id="IPR000719">
    <property type="entry name" value="Prot_kinase_dom"/>
</dbReference>